<dbReference type="KEGG" id="evi:Echvi_4558"/>
<dbReference type="Pfam" id="PF08240">
    <property type="entry name" value="ADH_N"/>
    <property type="match status" value="1"/>
</dbReference>
<dbReference type="PATRIC" id="fig|926556.3.peg.4820"/>
<dbReference type="InterPro" id="IPR036291">
    <property type="entry name" value="NAD(P)-bd_dom_sf"/>
</dbReference>
<dbReference type="SMART" id="SM00829">
    <property type="entry name" value="PKS_ER"/>
    <property type="match status" value="1"/>
</dbReference>
<keyword evidence="10" id="KW-1185">Reference proteome</keyword>
<gene>
    <name evidence="9" type="ordered locus">Echvi_4558</name>
</gene>
<dbReference type="HOGENOM" id="CLU_026673_11_0_10"/>
<dbReference type="NCBIfam" id="TIGR03366">
    <property type="entry name" value="HpnZ_proposed"/>
    <property type="match status" value="1"/>
</dbReference>
<sequence length="358" mass="38748">MNASPAKAMLFTAANTPFSSLSVAFPSLQKGEILVRNLYATICASDLHTFHGRRKSCHHSVLGHEIVGRIEALAEEGAKDYHGRPLEKGDRITWSVYAHDPASPTSLKGFPQKSEDLYKYGHEQIDDHYQLNGGFSTHCHLRKGTSLFKLPEALTDREAAPLNCTHATIAGAMRLAGSLSGKTVLVNGAGMLGLSACAMAKEKGASHVWACDLSIEKATHAKAFGADTAFEAESKDVPHRIFGPDKADIIIETSGMPEAMENCLHMLGIGGTIILVGAVFPQRNLSINAEFLVRNLLTIKGLHNYIPEDLATAISFLTKAKAKYPFDSLVGREFSLEQLDSAFEAGSHGKYYRVGVKP</sequence>
<proteinExistence type="inferred from homology"/>
<evidence type="ECO:0000256" key="4">
    <source>
        <dbReference type="ARBA" id="ARBA00022723"/>
    </source>
</evidence>
<dbReference type="GO" id="GO:0046872">
    <property type="term" value="F:metal ion binding"/>
    <property type="evidence" value="ECO:0007669"/>
    <property type="project" value="UniProtKB-KW"/>
</dbReference>
<dbReference type="RefSeq" id="WP_015268253.1">
    <property type="nucleotide sequence ID" value="NC_019904.1"/>
</dbReference>
<accession>L0G6U5</accession>
<dbReference type="STRING" id="926556.Echvi_4558"/>
<dbReference type="Gene3D" id="3.90.180.10">
    <property type="entry name" value="Medium-chain alcohol dehydrogenases, catalytic domain"/>
    <property type="match status" value="1"/>
</dbReference>
<dbReference type="InterPro" id="IPR017743">
    <property type="entry name" value="ADH_phosphonate_catab-assoc"/>
</dbReference>
<dbReference type="eggNOG" id="COG1063">
    <property type="taxonomic scope" value="Bacteria"/>
</dbReference>
<evidence type="ECO:0000313" key="10">
    <source>
        <dbReference type="Proteomes" id="UP000010796"/>
    </source>
</evidence>
<name>L0G6U5_ECHVK</name>
<keyword evidence="4" id="KW-0479">Metal-binding</keyword>
<dbReference type="InterPro" id="IPR020843">
    <property type="entry name" value="ER"/>
</dbReference>
<keyword evidence="7" id="KW-0520">NAD</keyword>
<dbReference type="Gene3D" id="3.40.50.720">
    <property type="entry name" value="NAD(P)-binding Rossmann-like Domain"/>
    <property type="match status" value="1"/>
</dbReference>
<comment type="similarity">
    <text evidence="2">Belongs to the zinc-containing alcohol dehydrogenase family.</text>
</comment>
<dbReference type="InterPro" id="IPR011032">
    <property type="entry name" value="GroES-like_sf"/>
</dbReference>
<reference evidence="10" key="1">
    <citation type="submission" date="2012-02" db="EMBL/GenBank/DDBJ databases">
        <title>The complete genome of Echinicola vietnamensis DSM 17526.</title>
        <authorList>
            <person name="Lucas S."/>
            <person name="Copeland A."/>
            <person name="Lapidus A."/>
            <person name="Glavina del Rio T."/>
            <person name="Dalin E."/>
            <person name="Tice H."/>
            <person name="Bruce D."/>
            <person name="Goodwin L."/>
            <person name="Pitluck S."/>
            <person name="Peters L."/>
            <person name="Ovchinnikova G."/>
            <person name="Teshima H."/>
            <person name="Kyrpides N."/>
            <person name="Mavromatis K."/>
            <person name="Ivanova N."/>
            <person name="Brettin T."/>
            <person name="Detter J.C."/>
            <person name="Han C."/>
            <person name="Larimer F."/>
            <person name="Land M."/>
            <person name="Hauser L."/>
            <person name="Markowitz V."/>
            <person name="Cheng J.-F."/>
            <person name="Hugenholtz P."/>
            <person name="Woyke T."/>
            <person name="Wu D."/>
            <person name="Brambilla E."/>
            <person name="Klenk H.-P."/>
            <person name="Eisen J.A."/>
        </authorList>
    </citation>
    <scope>NUCLEOTIDE SEQUENCE [LARGE SCALE GENOMIC DNA]</scope>
    <source>
        <strain evidence="10">DSM 17526 / LMG 23754 / KMM 6221</strain>
    </source>
</reference>
<evidence type="ECO:0000256" key="3">
    <source>
        <dbReference type="ARBA" id="ARBA00013190"/>
    </source>
</evidence>
<dbReference type="GO" id="GO:0004022">
    <property type="term" value="F:alcohol dehydrogenase (NAD+) activity"/>
    <property type="evidence" value="ECO:0007669"/>
    <property type="project" value="UniProtKB-EC"/>
</dbReference>
<dbReference type="OrthoDB" id="9787435at2"/>
<keyword evidence="6" id="KW-0560">Oxidoreductase</keyword>
<dbReference type="EMBL" id="CP003346">
    <property type="protein sequence ID" value="AGA80731.1"/>
    <property type="molecule type" value="Genomic_DNA"/>
</dbReference>
<dbReference type="SUPFAM" id="SSF51735">
    <property type="entry name" value="NAD(P)-binding Rossmann-fold domains"/>
    <property type="match status" value="1"/>
</dbReference>
<evidence type="ECO:0000256" key="6">
    <source>
        <dbReference type="ARBA" id="ARBA00023002"/>
    </source>
</evidence>
<dbReference type="Proteomes" id="UP000010796">
    <property type="component" value="Chromosome"/>
</dbReference>
<feature type="domain" description="Enoyl reductase (ER)" evidence="8">
    <location>
        <begin position="16"/>
        <end position="322"/>
    </location>
</feature>
<dbReference type="InterPro" id="IPR013154">
    <property type="entry name" value="ADH-like_N"/>
</dbReference>
<evidence type="ECO:0000256" key="7">
    <source>
        <dbReference type="ARBA" id="ARBA00023027"/>
    </source>
</evidence>
<dbReference type="PANTHER" id="PTHR42940">
    <property type="entry name" value="ALCOHOL DEHYDROGENASE 1-RELATED"/>
    <property type="match status" value="1"/>
</dbReference>
<protein>
    <recommendedName>
        <fullName evidence="3">alcohol dehydrogenase</fullName>
        <ecNumber evidence="3">1.1.1.1</ecNumber>
    </recommendedName>
</protein>
<dbReference type="CDD" id="cd08231">
    <property type="entry name" value="MDR_TM0436_like"/>
    <property type="match status" value="1"/>
</dbReference>
<dbReference type="InterPro" id="IPR013149">
    <property type="entry name" value="ADH-like_C"/>
</dbReference>
<dbReference type="Pfam" id="PF00107">
    <property type="entry name" value="ADH_zinc_N"/>
    <property type="match status" value="1"/>
</dbReference>
<dbReference type="PANTHER" id="PTHR42940:SF3">
    <property type="entry name" value="ALCOHOL DEHYDROGENASE 1-RELATED"/>
    <property type="match status" value="1"/>
</dbReference>
<dbReference type="AlphaFoldDB" id="L0G6U5"/>
<dbReference type="SUPFAM" id="SSF50129">
    <property type="entry name" value="GroES-like"/>
    <property type="match status" value="1"/>
</dbReference>
<dbReference type="GO" id="GO:0005737">
    <property type="term" value="C:cytoplasm"/>
    <property type="evidence" value="ECO:0007669"/>
    <property type="project" value="TreeGrafter"/>
</dbReference>
<evidence type="ECO:0000256" key="1">
    <source>
        <dbReference type="ARBA" id="ARBA00001947"/>
    </source>
</evidence>
<organism evidence="9 10">
    <name type="scientific">Echinicola vietnamensis (strain DSM 17526 / LMG 23754 / KMM 6221)</name>
    <dbReference type="NCBI Taxonomy" id="926556"/>
    <lineage>
        <taxon>Bacteria</taxon>
        <taxon>Pseudomonadati</taxon>
        <taxon>Bacteroidota</taxon>
        <taxon>Cytophagia</taxon>
        <taxon>Cytophagales</taxon>
        <taxon>Cyclobacteriaceae</taxon>
        <taxon>Echinicola</taxon>
    </lineage>
</organism>
<evidence type="ECO:0000259" key="8">
    <source>
        <dbReference type="SMART" id="SM00829"/>
    </source>
</evidence>
<comment type="cofactor">
    <cofactor evidence="1">
        <name>Zn(2+)</name>
        <dbReference type="ChEBI" id="CHEBI:29105"/>
    </cofactor>
</comment>
<evidence type="ECO:0000256" key="5">
    <source>
        <dbReference type="ARBA" id="ARBA00022833"/>
    </source>
</evidence>
<evidence type="ECO:0000313" key="9">
    <source>
        <dbReference type="EMBL" id="AGA80731.1"/>
    </source>
</evidence>
<keyword evidence="5" id="KW-0862">Zinc</keyword>
<dbReference type="EC" id="1.1.1.1" evidence="3"/>
<evidence type="ECO:0000256" key="2">
    <source>
        <dbReference type="ARBA" id="ARBA00008072"/>
    </source>
</evidence>